<evidence type="ECO:0000256" key="1">
    <source>
        <dbReference type="SAM" id="MobiDB-lite"/>
    </source>
</evidence>
<organism evidence="2 3">
    <name type="scientific">Gigaspora margarita</name>
    <dbReference type="NCBI Taxonomy" id="4874"/>
    <lineage>
        <taxon>Eukaryota</taxon>
        <taxon>Fungi</taxon>
        <taxon>Fungi incertae sedis</taxon>
        <taxon>Mucoromycota</taxon>
        <taxon>Glomeromycotina</taxon>
        <taxon>Glomeromycetes</taxon>
        <taxon>Diversisporales</taxon>
        <taxon>Gigasporaceae</taxon>
        <taxon>Gigaspora</taxon>
    </lineage>
</organism>
<protein>
    <submittedName>
        <fullName evidence="2">Uncharacterized protein</fullName>
    </submittedName>
</protein>
<dbReference type="Proteomes" id="UP000439903">
    <property type="component" value="Unassembled WGS sequence"/>
</dbReference>
<evidence type="ECO:0000313" key="3">
    <source>
        <dbReference type="Proteomes" id="UP000439903"/>
    </source>
</evidence>
<evidence type="ECO:0000313" key="2">
    <source>
        <dbReference type="EMBL" id="KAF0383444.1"/>
    </source>
</evidence>
<accession>A0A8H3WYP9</accession>
<keyword evidence="3" id="KW-1185">Reference proteome</keyword>
<sequence>MSVKFFQPYQEFTSRAGTPEYDPIENLTKLAISLLEIDERESIHRFIPFYIKNWHGTNPKERKALEPNSLRVEGSSDIEKGSGIVNHRGPSSRIKQSQGLACSSNEVYSVHVPVSDVIRYHPLPASFCLI</sequence>
<dbReference type="EMBL" id="WTPW01002400">
    <property type="protein sequence ID" value="KAF0383444.1"/>
    <property type="molecule type" value="Genomic_DNA"/>
</dbReference>
<dbReference type="AlphaFoldDB" id="A0A8H3WYP9"/>
<comment type="caution">
    <text evidence="2">The sequence shown here is derived from an EMBL/GenBank/DDBJ whole genome shotgun (WGS) entry which is preliminary data.</text>
</comment>
<dbReference type="OrthoDB" id="2444694at2759"/>
<feature type="region of interest" description="Disordered" evidence="1">
    <location>
        <begin position="68"/>
        <end position="92"/>
    </location>
</feature>
<proteinExistence type="predicted"/>
<name>A0A8H3WYP9_GIGMA</name>
<gene>
    <name evidence="2" type="ORF">F8M41_011733</name>
</gene>
<reference evidence="2 3" key="1">
    <citation type="journal article" date="2019" name="Environ. Microbiol.">
        <title>At the nexus of three kingdoms: the genome of the mycorrhizal fungus Gigaspora margarita provides insights into plant, endobacterial and fungal interactions.</title>
        <authorList>
            <person name="Venice F."/>
            <person name="Ghignone S."/>
            <person name="Salvioli di Fossalunga A."/>
            <person name="Amselem J."/>
            <person name="Novero M."/>
            <person name="Xianan X."/>
            <person name="Sedzielewska Toro K."/>
            <person name="Morin E."/>
            <person name="Lipzen A."/>
            <person name="Grigoriev I.V."/>
            <person name="Henrissat B."/>
            <person name="Martin F.M."/>
            <person name="Bonfante P."/>
        </authorList>
    </citation>
    <scope>NUCLEOTIDE SEQUENCE [LARGE SCALE GENOMIC DNA]</scope>
    <source>
        <strain evidence="2 3">BEG34</strain>
    </source>
</reference>